<protein>
    <recommendedName>
        <fullName evidence="6">Ribosomal RNA small subunit methyltransferase I</fullName>
        <ecNumber evidence="6">2.1.1.198</ecNumber>
    </recommendedName>
    <alternativeName>
        <fullName evidence="6">16S rRNA 2'-O-ribose C1402 methyltransferase</fullName>
    </alternativeName>
    <alternativeName>
        <fullName evidence="6">rRNA (cytidine-2'-O-)-methyltransferase RsmI</fullName>
    </alternativeName>
</protein>
<gene>
    <name evidence="6 9" type="primary">rsmI</name>
    <name evidence="9" type="ORF">SCD90_01100</name>
</gene>
<dbReference type="HAMAP" id="MF_01877">
    <property type="entry name" value="16SrRNA_methyltr_I"/>
    <property type="match status" value="1"/>
</dbReference>
<keyword evidence="10" id="KW-1185">Reference proteome</keyword>
<comment type="subcellular location">
    <subcellularLocation>
        <location evidence="6">Cytoplasm</location>
    </subcellularLocation>
</comment>
<dbReference type="NCBIfam" id="TIGR00096">
    <property type="entry name" value="16S rRNA (cytidine(1402)-2'-O)-methyltransferase"/>
    <property type="match status" value="1"/>
</dbReference>
<accession>A0ABU4RPH5</accession>
<organism evidence="9 10">
    <name type="scientific">Terrihabitans rhizophilus</name>
    <dbReference type="NCBI Taxonomy" id="3092662"/>
    <lineage>
        <taxon>Bacteria</taxon>
        <taxon>Pseudomonadati</taxon>
        <taxon>Pseudomonadota</taxon>
        <taxon>Alphaproteobacteria</taxon>
        <taxon>Hyphomicrobiales</taxon>
        <taxon>Terrihabitans</taxon>
    </lineage>
</organism>
<dbReference type="EMBL" id="JAXAFJ010000001">
    <property type="protein sequence ID" value="MDX6804646.1"/>
    <property type="molecule type" value="Genomic_DNA"/>
</dbReference>
<dbReference type="InterPro" id="IPR008189">
    <property type="entry name" value="rRNA_ssu_MeTfrase_I"/>
</dbReference>
<dbReference type="Gene3D" id="3.30.950.10">
    <property type="entry name" value="Methyltransferase, Cobalt-precorrin-4 Transmethylase, Domain 2"/>
    <property type="match status" value="1"/>
</dbReference>
<feature type="domain" description="RsmI HTH" evidence="8">
    <location>
        <begin position="263"/>
        <end position="306"/>
    </location>
</feature>
<dbReference type="PROSITE" id="PS01296">
    <property type="entry name" value="RSMI"/>
    <property type="match status" value="1"/>
</dbReference>
<dbReference type="InterPro" id="IPR018063">
    <property type="entry name" value="SAM_MeTrfase_RsmI_CS"/>
</dbReference>
<comment type="caution">
    <text evidence="9">The sequence shown here is derived from an EMBL/GenBank/DDBJ whole genome shotgun (WGS) entry which is preliminary data.</text>
</comment>
<evidence type="ECO:0000256" key="2">
    <source>
        <dbReference type="ARBA" id="ARBA00022552"/>
    </source>
</evidence>
<dbReference type="GO" id="GO:0008168">
    <property type="term" value="F:methyltransferase activity"/>
    <property type="evidence" value="ECO:0007669"/>
    <property type="project" value="UniProtKB-KW"/>
</dbReference>
<keyword evidence="3 6" id="KW-0489">Methyltransferase</keyword>
<dbReference type="InterPro" id="IPR035996">
    <property type="entry name" value="4pyrrol_Methylase_sf"/>
</dbReference>
<comment type="similarity">
    <text evidence="6">Belongs to the methyltransferase superfamily. RsmI family.</text>
</comment>
<sequence>MPSPAPRTGRTAVPPGASSRQYWIDGHVFEAPKADAGLSVVATPIGNLGDMTLRGLRTLAGADVILAEDSRVTRKLLTHFGIRTPVLAYHEHNESEMRPKVVARLQAGEALALVSDAGTPLVSDPGFKLVRDLAGEGLPVTALPGASAVLAALVLGGLPTDRFFFEGFLPPKSAARRARLAEILDVPATLVMFETGPRLAASLTDLAEVLGPRQASVARELTKRFEEVRRGTLPELATAYADKAQPKGEIVLVVGPPPERAAASVDDLDSALREALKSSSVKDAAAEVAKASGTPRREVYARALKLADKSAT</sequence>
<evidence type="ECO:0000259" key="8">
    <source>
        <dbReference type="Pfam" id="PF23016"/>
    </source>
</evidence>
<dbReference type="SUPFAM" id="SSF53790">
    <property type="entry name" value="Tetrapyrrole methylase"/>
    <property type="match status" value="1"/>
</dbReference>
<reference evidence="9 10" key="1">
    <citation type="submission" date="2023-11" db="EMBL/GenBank/DDBJ databases">
        <authorList>
            <person name="Bao R."/>
        </authorList>
    </citation>
    <scope>NUCLEOTIDE SEQUENCE [LARGE SCALE GENOMIC DNA]</scope>
    <source>
        <strain evidence="9 10">PJ23</strain>
    </source>
</reference>
<feature type="domain" description="Tetrapyrrole methylase" evidence="7">
    <location>
        <begin position="38"/>
        <end position="237"/>
    </location>
</feature>
<dbReference type="InterPro" id="IPR000878">
    <property type="entry name" value="4pyrrol_Mease"/>
</dbReference>
<evidence type="ECO:0000313" key="9">
    <source>
        <dbReference type="EMBL" id="MDX6804646.1"/>
    </source>
</evidence>
<keyword evidence="1 6" id="KW-0963">Cytoplasm</keyword>
<evidence type="ECO:0000259" key="7">
    <source>
        <dbReference type="Pfam" id="PF00590"/>
    </source>
</evidence>
<name>A0ABU4RPH5_9HYPH</name>
<comment type="catalytic activity">
    <reaction evidence="6">
        <text>cytidine(1402) in 16S rRNA + S-adenosyl-L-methionine = 2'-O-methylcytidine(1402) in 16S rRNA + S-adenosyl-L-homocysteine + H(+)</text>
        <dbReference type="Rhea" id="RHEA:42924"/>
        <dbReference type="Rhea" id="RHEA-COMP:10285"/>
        <dbReference type="Rhea" id="RHEA-COMP:10286"/>
        <dbReference type="ChEBI" id="CHEBI:15378"/>
        <dbReference type="ChEBI" id="CHEBI:57856"/>
        <dbReference type="ChEBI" id="CHEBI:59789"/>
        <dbReference type="ChEBI" id="CHEBI:74495"/>
        <dbReference type="ChEBI" id="CHEBI:82748"/>
        <dbReference type="EC" id="2.1.1.198"/>
    </reaction>
</comment>
<keyword evidence="2 6" id="KW-0698">rRNA processing</keyword>
<evidence type="ECO:0000313" key="10">
    <source>
        <dbReference type="Proteomes" id="UP001274321"/>
    </source>
</evidence>
<dbReference type="Proteomes" id="UP001274321">
    <property type="component" value="Unassembled WGS sequence"/>
</dbReference>
<comment type="function">
    <text evidence="6">Catalyzes the 2'-O-methylation of the ribose of cytidine 1402 (C1402) in 16S rRNA.</text>
</comment>
<evidence type="ECO:0000256" key="3">
    <source>
        <dbReference type="ARBA" id="ARBA00022603"/>
    </source>
</evidence>
<evidence type="ECO:0000256" key="1">
    <source>
        <dbReference type="ARBA" id="ARBA00022490"/>
    </source>
</evidence>
<dbReference type="EC" id="2.1.1.198" evidence="6"/>
<keyword evidence="4 6" id="KW-0808">Transferase</keyword>
<dbReference type="Pfam" id="PF00590">
    <property type="entry name" value="TP_methylase"/>
    <property type="match status" value="1"/>
</dbReference>
<dbReference type="PANTHER" id="PTHR46111">
    <property type="entry name" value="RIBOSOMAL RNA SMALL SUBUNIT METHYLTRANSFERASE I"/>
    <property type="match status" value="1"/>
</dbReference>
<keyword evidence="5 6" id="KW-0949">S-adenosyl-L-methionine</keyword>
<evidence type="ECO:0000256" key="6">
    <source>
        <dbReference type="HAMAP-Rule" id="MF_01877"/>
    </source>
</evidence>
<dbReference type="Gene3D" id="3.40.1010.10">
    <property type="entry name" value="Cobalt-precorrin-4 Transmethylase, Domain 1"/>
    <property type="match status" value="1"/>
</dbReference>
<dbReference type="Pfam" id="PF23016">
    <property type="entry name" value="RsmI_C"/>
    <property type="match status" value="1"/>
</dbReference>
<evidence type="ECO:0000256" key="4">
    <source>
        <dbReference type="ARBA" id="ARBA00022679"/>
    </source>
</evidence>
<dbReference type="InterPro" id="IPR014776">
    <property type="entry name" value="4pyrrole_Mease_sub2"/>
</dbReference>
<dbReference type="CDD" id="cd11648">
    <property type="entry name" value="RsmI"/>
    <property type="match status" value="1"/>
</dbReference>
<dbReference type="InterPro" id="IPR053910">
    <property type="entry name" value="RsmI_HTH"/>
</dbReference>
<dbReference type="PANTHER" id="PTHR46111:SF1">
    <property type="entry name" value="RIBOSOMAL RNA SMALL SUBUNIT METHYLTRANSFERASE I"/>
    <property type="match status" value="1"/>
</dbReference>
<dbReference type="PIRSF" id="PIRSF005917">
    <property type="entry name" value="MTase_YraL"/>
    <property type="match status" value="1"/>
</dbReference>
<dbReference type="InterPro" id="IPR014777">
    <property type="entry name" value="4pyrrole_Mease_sub1"/>
</dbReference>
<dbReference type="RefSeq" id="WP_319842769.1">
    <property type="nucleotide sequence ID" value="NZ_JAXAFJ010000001.1"/>
</dbReference>
<dbReference type="GO" id="GO:0032259">
    <property type="term" value="P:methylation"/>
    <property type="evidence" value="ECO:0007669"/>
    <property type="project" value="UniProtKB-KW"/>
</dbReference>
<proteinExistence type="inferred from homology"/>
<evidence type="ECO:0000256" key="5">
    <source>
        <dbReference type="ARBA" id="ARBA00022691"/>
    </source>
</evidence>